<dbReference type="GO" id="GO:0004565">
    <property type="term" value="F:beta-galactosidase activity"/>
    <property type="evidence" value="ECO:0007669"/>
    <property type="project" value="InterPro"/>
</dbReference>
<dbReference type="InterPro" id="IPR013529">
    <property type="entry name" value="Glyco_hydro_42_N"/>
</dbReference>
<evidence type="ECO:0000259" key="4">
    <source>
        <dbReference type="Pfam" id="PF18120"/>
    </source>
</evidence>
<evidence type="ECO:0008006" key="7">
    <source>
        <dbReference type="Google" id="ProtNLM"/>
    </source>
</evidence>
<evidence type="ECO:0000256" key="1">
    <source>
        <dbReference type="ARBA" id="ARBA00022801"/>
    </source>
</evidence>
<feature type="domain" description="DUF5597" evidence="4">
    <location>
        <begin position="494"/>
        <end position="578"/>
    </location>
</feature>
<dbReference type="InterPro" id="IPR040719">
    <property type="entry name" value="DUF5597"/>
</dbReference>
<name>A0A8H7MZI5_BIOOC</name>
<dbReference type="SUPFAM" id="SSF51445">
    <property type="entry name" value="(Trans)glycosidases"/>
    <property type="match status" value="1"/>
</dbReference>
<evidence type="ECO:0000313" key="5">
    <source>
        <dbReference type="EMBL" id="KAF9748137.1"/>
    </source>
</evidence>
<protein>
    <recommendedName>
        <fullName evidence="7">Glycoside hydrolase family 35 protein</fullName>
    </recommendedName>
</protein>
<accession>A0A8H7MZI5</accession>
<comment type="caution">
    <text evidence="5">The sequence shown here is derived from an EMBL/GenBank/DDBJ whole genome shotgun (WGS) entry which is preliminary data.</text>
</comment>
<dbReference type="Gene3D" id="3.20.20.80">
    <property type="entry name" value="Glycosidases"/>
    <property type="match status" value="1"/>
</dbReference>
<gene>
    <name evidence="5" type="ORF">IM811_017642</name>
</gene>
<evidence type="ECO:0000256" key="2">
    <source>
        <dbReference type="ARBA" id="ARBA00023295"/>
    </source>
</evidence>
<dbReference type="FunFam" id="3.20.20.80:FF:000135">
    <property type="entry name" value="Beta-galactosidase, putative, bgl35A"/>
    <property type="match status" value="1"/>
</dbReference>
<dbReference type="InterPro" id="IPR017853">
    <property type="entry name" value="GH"/>
</dbReference>
<proteinExistence type="predicted"/>
<dbReference type="Pfam" id="PF02449">
    <property type="entry name" value="Glyco_hydro_42"/>
    <property type="match status" value="1"/>
</dbReference>
<dbReference type="GO" id="GO:0005975">
    <property type="term" value="P:carbohydrate metabolic process"/>
    <property type="evidence" value="ECO:0007669"/>
    <property type="project" value="InterPro"/>
</dbReference>
<keyword evidence="2" id="KW-0326">Glycosidase</keyword>
<dbReference type="Gene3D" id="2.60.220.20">
    <property type="entry name" value="putative beta-Galactosidase from caulobacter crescentus"/>
    <property type="match status" value="1"/>
</dbReference>
<dbReference type="Pfam" id="PF18120">
    <property type="entry name" value="DUF5597"/>
    <property type="match status" value="1"/>
</dbReference>
<dbReference type="Proteomes" id="UP000616885">
    <property type="component" value="Unassembled WGS sequence"/>
</dbReference>
<feature type="domain" description="Glycoside hydrolase family 42 N-terminal" evidence="3">
    <location>
        <begin position="123"/>
        <end position="274"/>
    </location>
</feature>
<organism evidence="5 6">
    <name type="scientific">Bionectria ochroleuca</name>
    <name type="common">Gliocladium roseum</name>
    <dbReference type="NCBI Taxonomy" id="29856"/>
    <lineage>
        <taxon>Eukaryota</taxon>
        <taxon>Fungi</taxon>
        <taxon>Dikarya</taxon>
        <taxon>Ascomycota</taxon>
        <taxon>Pezizomycotina</taxon>
        <taxon>Sordariomycetes</taxon>
        <taxon>Hypocreomycetidae</taxon>
        <taxon>Hypocreales</taxon>
        <taxon>Bionectriaceae</taxon>
        <taxon>Clonostachys</taxon>
    </lineage>
</organism>
<sequence length="612" mass="67695">MAQIGECMAPGYVDIAHNPAQVYPASISVSEPDTTRMPWVASSEIGLVAGLGSGIGEETRDLLPRGAHIPQHVFTTVRKPPPYLRKTGGAWELIVDNEPYLILGAELHNSSMSSARHMESVWGKLRAMNINTVLGNVSWEDIEREEGVFDFTELDKVLVAARSAGLRMILLWFGSFKNGSSSYVPGWVKTNTRRFPRAQIRNEYGALRLSDNISIFHSECVVADTKAFTELQRHLAHFDSQRIVLMVQVQNEVGLLGDSRDRSPQAEKLFNSAVPDKLIKFLSSQFNDLHEDAKEKLGKFQDALLLYQTNDQRSWEDWFGPSVYTDELFMAYHYAIYVESIAAAGKQAYGIPLFTNAWLPKPAVGGGLGNLIAAGGTLPGSYPSGGPISNVIDIWHWLAPSLDFVAPDIYAADYTATCQTYKRGDRPLFIPEQRRDAHGARRLWEAIGSHQALGAFPFGIDSLEPASFAYTAQYKLLASLETLILRSRQESRQFNLSISRAFVLGKPSPGAGMIIEIHVGQYLLIGEGFKVEFKSSSATSRFTGILRAEEKTVQNAATVALRTERVLNGDETRSGKWVNMPSENPDYGDGFIPLLTPAGTRIVEVQVYSIDE</sequence>
<keyword evidence="1" id="KW-0378">Hydrolase</keyword>
<evidence type="ECO:0000259" key="3">
    <source>
        <dbReference type="Pfam" id="PF02449"/>
    </source>
</evidence>
<dbReference type="EMBL" id="JADCTT010000009">
    <property type="protein sequence ID" value="KAF9748137.1"/>
    <property type="molecule type" value="Genomic_DNA"/>
</dbReference>
<dbReference type="GO" id="GO:0009341">
    <property type="term" value="C:beta-galactosidase complex"/>
    <property type="evidence" value="ECO:0007669"/>
    <property type="project" value="InterPro"/>
</dbReference>
<reference evidence="5" key="1">
    <citation type="submission" date="2020-10" db="EMBL/GenBank/DDBJ databases">
        <title>High-Quality Genome Resource of Clonostachys rosea strain S41 by Oxford Nanopore Long-Read Sequencing.</title>
        <authorList>
            <person name="Wang H."/>
        </authorList>
    </citation>
    <scope>NUCLEOTIDE SEQUENCE</scope>
    <source>
        <strain evidence="5">S41</strain>
    </source>
</reference>
<dbReference type="AlphaFoldDB" id="A0A8H7MZI5"/>
<evidence type="ECO:0000313" key="6">
    <source>
        <dbReference type="Proteomes" id="UP000616885"/>
    </source>
</evidence>